<dbReference type="AlphaFoldDB" id="A0A0L7R1R4"/>
<accession>A0A0L7R1R4</accession>
<organism evidence="1 2">
    <name type="scientific">Habropoda laboriosa</name>
    <dbReference type="NCBI Taxonomy" id="597456"/>
    <lineage>
        <taxon>Eukaryota</taxon>
        <taxon>Metazoa</taxon>
        <taxon>Ecdysozoa</taxon>
        <taxon>Arthropoda</taxon>
        <taxon>Hexapoda</taxon>
        <taxon>Insecta</taxon>
        <taxon>Pterygota</taxon>
        <taxon>Neoptera</taxon>
        <taxon>Endopterygota</taxon>
        <taxon>Hymenoptera</taxon>
        <taxon>Apocrita</taxon>
        <taxon>Aculeata</taxon>
        <taxon>Apoidea</taxon>
        <taxon>Anthophila</taxon>
        <taxon>Apidae</taxon>
        <taxon>Habropoda</taxon>
    </lineage>
</organism>
<name>A0A0L7R1R4_9HYME</name>
<dbReference type="EMBL" id="KQ414667">
    <property type="protein sequence ID" value="KOC64778.1"/>
    <property type="molecule type" value="Genomic_DNA"/>
</dbReference>
<evidence type="ECO:0000313" key="1">
    <source>
        <dbReference type="EMBL" id="KOC64778.1"/>
    </source>
</evidence>
<sequence length="49" mass="5420">MRDFGGEVVAWTLSPRKKKRAGTRVYHKLSPFPGKSNEGAPTVFWSNAG</sequence>
<protein>
    <submittedName>
        <fullName evidence="1">Uncharacterized protein</fullName>
    </submittedName>
</protein>
<proteinExistence type="predicted"/>
<reference evidence="1 2" key="1">
    <citation type="submission" date="2015-07" db="EMBL/GenBank/DDBJ databases">
        <title>The genome of Habropoda laboriosa.</title>
        <authorList>
            <person name="Pan H."/>
            <person name="Kapheim K."/>
        </authorList>
    </citation>
    <scope>NUCLEOTIDE SEQUENCE [LARGE SCALE GENOMIC DNA]</scope>
    <source>
        <strain evidence="1">0110345459</strain>
    </source>
</reference>
<dbReference type="Proteomes" id="UP000053825">
    <property type="component" value="Unassembled WGS sequence"/>
</dbReference>
<gene>
    <name evidence="1" type="ORF">WH47_00281</name>
</gene>
<keyword evidence="2" id="KW-1185">Reference proteome</keyword>
<evidence type="ECO:0000313" key="2">
    <source>
        <dbReference type="Proteomes" id="UP000053825"/>
    </source>
</evidence>